<name>A0ABY9EII4_9GAMM</name>
<gene>
    <name evidence="2" type="ORF">M8T91_08805</name>
</gene>
<dbReference type="RefSeq" id="WP_301418829.1">
    <property type="nucleotide sequence ID" value="NZ_CP098023.1"/>
</dbReference>
<organism evidence="2 3">
    <name type="scientific">Microbulbifer spongiae</name>
    <dbReference type="NCBI Taxonomy" id="2944933"/>
    <lineage>
        <taxon>Bacteria</taxon>
        <taxon>Pseudomonadati</taxon>
        <taxon>Pseudomonadota</taxon>
        <taxon>Gammaproteobacteria</taxon>
        <taxon>Cellvibrionales</taxon>
        <taxon>Microbulbiferaceae</taxon>
        <taxon>Microbulbifer</taxon>
    </lineage>
</organism>
<dbReference type="Proteomes" id="UP001321520">
    <property type="component" value="Chromosome"/>
</dbReference>
<accession>A0ABY9EII4</accession>
<dbReference type="EMBL" id="CP098023">
    <property type="protein sequence ID" value="WKD51500.1"/>
    <property type="molecule type" value="Genomic_DNA"/>
</dbReference>
<keyword evidence="1" id="KW-0732">Signal</keyword>
<feature type="chain" id="PRO_5046055553" evidence="1">
    <location>
        <begin position="20"/>
        <end position="139"/>
    </location>
</feature>
<proteinExistence type="predicted"/>
<keyword evidence="3" id="KW-1185">Reference proteome</keyword>
<protein>
    <submittedName>
        <fullName evidence="2">Uncharacterized protein</fullName>
    </submittedName>
</protein>
<evidence type="ECO:0000256" key="1">
    <source>
        <dbReference type="SAM" id="SignalP"/>
    </source>
</evidence>
<sequence>MKVLLPLSLLALLAPGISANTLSEQLQQCSRITPDSSRLICYDKLNAALEQSAEQNFGRGQQQISQAPQSIQATITHIRAAAHNKRIITLDNGQIWGQSDGSRVHWKAGDPVVVERGLLGSFFMKPAEGRRKIRVKRLR</sequence>
<evidence type="ECO:0000313" key="2">
    <source>
        <dbReference type="EMBL" id="WKD51500.1"/>
    </source>
</evidence>
<reference evidence="2 3" key="1">
    <citation type="submission" date="2022-05" db="EMBL/GenBank/DDBJ databases">
        <title>Microbulbifer sp. nov., isolated from sponge.</title>
        <authorList>
            <person name="Gao L."/>
        </authorList>
    </citation>
    <scope>NUCLEOTIDE SEQUENCE [LARGE SCALE GENOMIC DNA]</scope>
    <source>
        <strain evidence="2 3">MI-G</strain>
    </source>
</reference>
<evidence type="ECO:0000313" key="3">
    <source>
        <dbReference type="Proteomes" id="UP001321520"/>
    </source>
</evidence>
<feature type="signal peptide" evidence="1">
    <location>
        <begin position="1"/>
        <end position="19"/>
    </location>
</feature>